<feature type="region of interest" description="Disordered" evidence="1">
    <location>
        <begin position="175"/>
        <end position="201"/>
    </location>
</feature>
<accession>A0A3S5IQY5</accession>
<sequence length="934" mass="104840">MSASRCSYEQDLPSNLLELIDHTTRGVQRLYETTRRREGLGGSRERRRPPVDGLADARYMTYAETFEDAEHAGATAAAIPAIETARAAATASSSAALRQTAAVHERGSLHHGNQRHRRPDCSQDRSATSNETNGRRQWPWSRVQTLQTSAVAEGRSGASTMNTTLSSDASHRLLSAHRPHQQQQVATGDHHPSMASTVNTSTSAAADNSYAQVGGQSWKDTFKSLLSTAVAPAATASPAVSAAQISANKRAPVPNVPREPFLSAESTETRRQQEETPTSAPAQSGPALERLRCQLEEQEKSHREQLSHLRMEHSRELSQLRHDAFQARQKAEEEVAAQLQASFTVKQKLLQAAVENERIQAEEARKTIGEKDGIIERLQAEVEAAASRTQSTQGEVDAKKKQVAQLRESLTSTRKQLAELEEEVVKRKEDLVESKRREKLMAGREQDALGVVSRLELQLREQDQRSREELRRLEAEFHSTTKSYQDLLGEATEKLTALEKVQRKYNTLKEQRRQQKQQQEELTSKVTAAQEEKREAVERAETLQQELEHLRLQIARKEHEMREERAGHHRIVEGITQQLQEEETKAMRETEALQKALHHAEDRFARLEREVEGLRAQLKEEQEHSKQQLLQLEQSALRHQEDLATTRRAASAHQQQTESVLASLKRQLREKDVKLEALATTASEPVQRLRSQLEDERSKRAHLEEQFNRYKQRAKVAKEAALREVRREQQRMSSVPRSQSRPSVTLPEALPPSCGGKVSHGDEPMPLQESDTITPKYQRVPKPVAPLPPHSVNRSRDRSTVSPPRSRVSPAGWDSVESISNISRSSPLCSSHSGVIETVPSPVRGIEKRHDVTQQTALISSQSPQLDNVDDKIVQHEQVLREFHQSAAEVFRKITGNRDEFLAKCTSVVRSVSYCGGDEGCSAASTTLNGLMHR</sequence>
<dbReference type="OrthoDB" id="267632at2759"/>
<feature type="region of interest" description="Disordered" evidence="1">
    <location>
        <begin position="509"/>
        <end position="536"/>
    </location>
</feature>
<feature type="region of interest" description="Disordered" evidence="1">
    <location>
        <begin position="96"/>
        <end position="142"/>
    </location>
</feature>
<evidence type="ECO:0000256" key="1">
    <source>
        <dbReference type="SAM" id="MobiDB-lite"/>
    </source>
</evidence>
<dbReference type="OMA" id="HRSGWDS"/>
<proteinExistence type="predicted"/>
<dbReference type="PANTHER" id="PTHR45615:SF80">
    <property type="entry name" value="GRIP DOMAIN-CONTAINING PROTEIN"/>
    <property type="match status" value="1"/>
</dbReference>
<feature type="region of interest" description="Disordered" evidence="1">
    <location>
        <begin position="724"/>
        <end position="812"/>
    </location>
</feature>
<protein>
    <submittedName>
        <fullName evidence="2">BRCT domain-containing protein</fullName>
    </submittedName>
</protein>
<feature type="compositionally biased region" description="Basic and acidic residues" evidence="1">
    <location>
        <begin position="509"/>
        <end position="523"/>
    </location>
</feature>
<dbReference type="GeneID" id="40329849"/>
<dbReference type="RefSeq" id="XP_029237358.1">
    <property type="nucleotide sequence ID" value="XM_029382776.1"/>
</dbReference>
<dbReference type="Proteomes" id="UP000283634">
    <property type="component" value="Unassembled WGS sequence"/>
</dbReference>
<dbReference type="PANTHER" id="PTHR45615">
    <property type="entry name" value="MYOSIN HEAVY CHAIN, NON-MUSCLE"/>
    <property type="match status" value="1"/>
</dbReference>
<organism evidence="2 3">
    <name type="scientific">Trypanosoma rangeli</name>
    <dbReference type="NCBI Taxonomy" id="5698"/>
    <lineage>
        <taxon>Eukaryota</taxon>
        <taxon>Discoba</taxon>
        <taxon>Euglenozoa</taxon>
        <taxon>Kinetoplastea</taxon>
        <taxon>Metakinetoplastina</taxon>
        <taxon>Trypanosomatida</taxon>
        <taxon>Trypanosomatidae</taxon>
        <taxon>Trypanosoma</taxon>
        <taxon>Herpetosoma</taxon>
    </lineage>
</organism>
<feature type="region of interest" description="Disordered" evidence="1">
    <location>
        <begin position="251"/>
        <end position="287"/>
    </location>
</feature>
<name>A0A3S5IQY5_TRYRA</name>
<dbReference type="AlphaFoldDB" id="A0A3S5IQY5"/>
<comment type="caution">
    <text evidence="2">The sequence shown here is derived from an EMBL/GenBank/DDBJ whole genome shotgun (WGS) entry which is preliminary data.</text>
</comment>
<dbReference type="VEuPathDB" id="TriTrypDB:TRSC58_01825"/>
<dbReference type="EMBL" id="MKGL01000205">
    <property type="protein sequence ID" value="RNF03182.1"/>
    <property type="molecule type" value="Genomic_DNA"/>
</dbReference>
<feature type="compositionally biased region" description="Low complexity" evidence="1">
    <location>
        <begin position="731"/>
        <end position="744"/>
    </location>
</feature>
<feature type="compositionally biased region" description="Low complexity" evidence="1">
    <location>
        <begin position="800"/>
        <end position="812"/>
    </location>
</feature>
<evidence type="ECO:0000313" key="3">
    <source>
        <dbReference type="Proteomes" id="UP000283634"/>
    </source>
</evidence>
<evidence type="ECO:0000313" key="2">
    <source>
        <dbReference type="EMBL" id="RNF03182.1"/>
    </source>
</evidence>
<reference evidence="2 3" key="1">
    <citation type="journal article" date="2018" name="BMC Genomics">
        <title>Genomic comparison of Trypanosoma conorhini and Trypanosoma rangeli to Trypanosoma cruzi strains of high and low virulence.</title>
        <authorList>
            <person name="Bradwell K.R."/>
            <person name="Koparde V.N."/>
            <person name="Matveyev A.V."/>
            <person name="Serrano M.G."/>
            <person name="Alves J.M."/>
            <person name="Parikh H."/>
            <person name="Huang B."/>
            <person name="Lee V."/>
            <person name="Espinosa-Alvarez O."/>
            <person name="Ortiz P.A."/>
            <person name="Costa-Martins A.G."/>
            <person name="Teixeira M.M."/>
            <person name="Buck G.A."/>
        </authorList>
    </citation>
    <scope>NUCLEOTIDE SEQUENCE [LARGE SCALE GENOMIC DNA]</scope>
    <source>
        <strain evidence="2 3">AM80</strain>
    </source>
</reference>
<keyword evidence="3" id="KW-1185">Reference proteome</keyword>
<gene>
    <name evidence="2" type="ORF">TraAM80_05916</name>
</gene>